<dbReference type="EMBL" id="CM047740">
    <property type="protein sequence ID" value="KAJ0040220.1"/>
    <property type="molecule type" value="Genomic_DNA"/>
</dbReference>
<reference evidence="2" key="1">
    <citation type="journal article" date="2023" name="G3 (Bethesda)">
        <title>Genome assembly and association tests identify interacting loci associated with vigor, precocity, and sex in interspecific pistachio rootstocks.</title>
        <authorList>
            <person name="Palmer W."/>
            <person name="Jacygrad E."/>
            <person name="Sagayaradj S."/>
            <person name="Cavanaugh K."/>
            <person name="Han R."/>
            <person name="Bertier L."/>
            <person name="Beede B."/>
            <person name="Kafkas S."/>
            <person name="Golino D."/>
            <person name="Preece J."/>
            <person name="Michelmore R."/>
        </authorList>
    </citation>
    <scope>NUCLEOTIDE SEQUENCE [LARGE SCALE GENOMIC DNA]</scope>
</reference>
<proteinExistence type="predicted"/>
<evidence type="ECO:0000313" key="2">
    <source>
        <dbReference type="Proteomes" id="UP001163603"/>
    </source>
</evidence>
<dbReference type="Proteomes" id="UP001163603">
    <property type="component" value="Chromosome 5"/>
</dbReference>
<evidence type="ECO:0000313" key="1">
    <source>
        <dbReference type="EMBL" id="KAJ0040220.1"/>
    </source>
</evidence>
<keyword evidence="2" id="KW-1185">Reference proteome</keyword>
<comment type="caution">
    <text evidence="1">The sequence shown here is derived from an EMBL/GenBank/DDBJ whole genome shotgun (WGS) entry which is preliminary data.</text>
</comment>
<accession>A0ACC0YPU9</accession>
<organism evidence="1 2">
    <name type="scientific">Pistacia integerrima</name>
    <dbReference type="NCBI Taxonomy" id="434235"/>
    <lineage>
        <taxon>Eukaryota</taxon>
        <taxon>Viridiplantae</taxon>
        <taxon>Streptophyta</taxon>
        <taxon>Embryophyta</taxon>
        <taxon>Tracheophyta</taxon>
        <taxon>Spermatophyta</taxon>
        <taxon>Magnoliopsida</taxon>
        <taxon>eudicotyledons</taxon>
        <taxon>Gunneridae</taxon>
        <taxon>Pentapetalae</taxon>
        <taxon>rosids</taxon>
        <taxon>malvids</taxon>
        <taxon>Sapindales</taxon>
        <taxon>Anacardiaceae</taxon>
        <taxon>Pistacia</taxon>
    </lineage>
</organism>
<sequence length="108" mass="11393">MKGGNPYHVNVPIVFVSDEDIGLYCLAVGKRDDVNIIGQNFMSGYTIVFDREKNVLGWKASSCYDVSASSIMPVSPAKNSGVPPATAVKPESRTGNEDSSSISAPAPA</sequence>
<protein>
    <submittedName>
        <fullName evidence="1">Uncharacterized protein</fullName>
    </submittedName>
</protein>
<gene>
    <name evidence="1" type="ORF">Pint_28565</name>
</gene>
<name>A0ACC0YPU9_9ROSI</name>